<proteinExistence type="predicted"/>
<protein>
    <recommendedName>
        <fullName evidence="4">Type II and III secretion system protein</fullName>
    </recommendedName>
</protein>
<gene>
    <name evidence="2" type="ORF">J2X15_002463</name>
</gene>
<sequence length="210" mass="22277">MNRRHALVFASFWPLARVEYAQAAPDSIANSTSLPLRNLLIEVRQVQSDDSQRAGVELGNRGGVQMNQSRNSGSATQQALVLNGRPVRLGLQTTTPIRLLQGFVRNGRVVTTVGTVLLEAGTGFSATPRWDGGTLVELELAAQQALRSGNAIPGVVASSSASSVLALPLDEWTTVGESEQSSQSSESGLTGGQRQSGLVRTEVQVRVSVR</sequence>
<dbReference type="RefSeq" id="WP_310343197.1">
    <property type="nucleotide sequence ID" value="NZ_JAVDXO010000005.1"/>
</dbReference>
<keyword evidence="3" id="KW-1185">Reference proteome</keyword>
<accession>A0ABU1ZNP4</accession>
<evidence type="ECO:0008006" key="4">
    <source>
        <dbReference type="Google" id="ProtNLM"/>
    </source>
</evidence>
<reference evidence="2 3" key="1">
    <citation type="submission" date="2023-07" db="EMBL/GenBank/DDBJ databases">
        <title>Sorghum-associated microbial communities from plants grown in Nebraska, USA.</title>
        <authorList>
            <person name="Schachtman D."/>
        </authorList>
    </citation>
    <scope>NUCLEOTIDE SEQUENCE [LARGE SCALE GENOMIC DNA]</scope>
    <source>
        <strain evidence="2 3">BE308</strain>
    </source>
</reference>
<evidence type="ECO:0000256" key="1">
    <source>
        <dbReference type="SAM" id="MobiDB-lite"/>
    </source>
</evidence>
<comment type="caution">
    <text evidence="2">The sequence shown here is derived from an EMBL/GenBank/DDBJ whole genome shotgun (WGS) entry which is preliminary data.</text>
</comment>
<feature type="region of interest" description="Disordered" evidence="1">
    <location>
        <begin position="175"/>
        <end position="198"/>
    </location>
</feature>
<evidence type="ECO:0000313" key="3">
    <source>
        <dbReference type="Proteomes" id="UP001268089"/>
    </source>
</evidence>
<organism evidence="2 3">
    <name type="scientific">Rhodoferax saidenbachensis</name>
    <dbReference type="NCBI Taxonomy" id="1484693"/>
    <lineage>
        <taxon>Bacteria</taxon>
        <taxon>Pseudomonadati</taxon>
        <taxon>Pseudomonadota</taxon>
        <taxon>Betaproteobacteria</taxon>
        <taxon>Burkholderiales</taxon>
        <taxon>Comamonadaceae</taxon>
        <taxon>Rhodoferax</taxon>
    </lineage>
</organism>
<dbReference type="Proteomes" id="UP001268089">
    <property type="component" value="Unassembled WGS sequence"/>
</dbReference>
<evidence type="ECO:0000313" key="2">
    <source>
        <dbReference type="EMBL" id="MDR7307176.1"/>
    </source>
</evidence>
<name>A0ABU1ZNP4_9BURK</name>
<feature type="compositionally biased region" description="Low complexity" evidence="1">
    <location>
        <begin position="177"/>
        <end position="187"/>
    </location>
</feature>
<dbReference type="EMBL" id="JAVDXO010000005">
    <property type="protein sequence ID" value="MDR7307176.1"/>
    <property type="molecule type" value="Genomic_DNA"/>
</dbReference>